<feature type="region of interest" description="Disordered" evidence="1">
    <location>
        <begin position="52"/>
        <end position="120"/>
    </location>
</feature>
<feature type="compositionally biased region" description="Basic and acidic residues" evidence="1">
    <location>
        <begin position="90"/>
        <end position="103"/>
    </location>
</feature>
<protein>
    <submittedName>
        <fullName evidence="2">Uncharacterized protein</fullName>
    </submittedName>
</protein>
<organism evidence="2 3">
    <name type="scientific">Chiloscyllium punctatum</name>
    <name type="common">Brownbanded bambooshark</name>
    <name type="synonym">Hemiscyllium punctatum</name>
    <dbReference type="NCBI Taxonomy" id="137246"/>
    <lineage>
        <taxon>Eukaryota</taxon>
        <taxon>Metazoa</taxon>
        <taxon>Chordata</taxon>
        <taxon>Craniata</taxon>
        <taxon>Vertebrata</taxon>
        <taxon>Chondrichthyes</taxon>
        <taxon>Elasmobranchii</taxon>
        <taxon>Galeomorphii</taxon>
        <taxon>Galeoidea</taxon>
        <taxon>Orectolobiformes</taxon>
        <taxon>Hemiscylliidae</taxon>
        <taxon>Chiloscyllium</taxon>
    </lineage>
</organism>
<evidence type="ECO:0000256" key="1">
    <source>
        <dbReference type="SAM" id="MobiDB-lite"/>
    </source>
</evidence>
<dbReference type="Proteomes" id="UP000287033">
    <property type="component" value="Unassembled WGS sequence"/>
</dbReference>
<name>A0A401U0S7_CHIPU</name>
<feature type="region of interest" description="Disordered" evidence="1">
    <location>
        <begin position="1"/>
        <end position="20"/>
    </location>
</feature>
<proteinExistence type="predicted"/>
<dbReference type="AlphaFoldDB" id="A0A401U0S7"/>
<gene>
    <name evidence="2" type="ORF">chiPu_0032561</name>
</gene>
<accession>A0A401U0S7</accession>
<dbReference type="EMBL" id="BEZZ01240173">
    <property type="protein sequence ID" value="GCC48495.1"/>
    <property type="molecule type" value="Genomic_DNA"/>
</dbReference>
<evidence type="ECO:0000313" key="3">
    <source>
        <dbReference type="Proteomes" id="UP000287033"/>
    </source>
</evidence>
<reference evidence="2 3" key="1">
    <citation type="journal article" date="2018" name="Nat. Ecol. Evol.">
        <title>Shark genomes provide insights into elasmobranch evolution and the origin of vertebrates.</title>
        <authorList>
            <person name="Hara Y"/>
            <person name="Yamaguchi K"/>
            <person name="Onimaru K"/>
            <person name="Kadota M"/>
            <person name="Koyanagi M"/>
            <person name="Keeley SD"/>
            <person name="Tatsumi K"/>
            <person name="Tanaka K"/>
            <person name="Motone F"/>
            <person name="Kageyama Y"/>
            <person name="Nozu R"/>
            <person name="Adachi N"/>
            <person name="Nishimura O"/>
            <person name="Nakagawa R"/>
            <person name="Tanegashima C"/>
            <person name="Kiyatake I"/>
            <person name="Matsumoto R"/>
            <person name="Murakumo K"/>
            <person name="Nishida K"/>
            <person name="Terakita A"/>
            <person name="Kuratani S"/>
            <person name="Sato K"/>
            <person name="Hyodo S Kuraku.S."/>
        </authorList>
    </citation>
    <scope>NUCLEOTIDE SEQUENCE [LARGE SCALE GENOMIC DNA]</scope>
</reference>
<comment type="caution">
    <text evidence="2">The sequence shown here is derived from an EMBL/GenBank/DDBJ whole genome shotgun (WGS) entry which is preliminary data.</text>
</comment>
<evidence type="ECO:0000313" key="2">
    <source>
        <dbReference type="EMBL" id="GCC48495.1"/>
    </source>
</evidence>
<keyword evidence="3" id="KW-1185">Reference proteome</keyword>
<sequence>MPAPPPSSQPELGPGPGADVDLFRAEPVVFKVIINFEIVHKISGEQLHVGLRDRRVTENGKPQSRNYGRWSSPEGLRRPERGGRGLSEAGARDRGLHRAERRLPAGRPRCPSSLPRTRSA</sequence>